<accession>A0A6L6IZ49</accession>
<protein>
    <submittedName>
        <fullName evidence="1">Uncharacterized protein</fullName>
    </submittedName>
</protein>
<evidence type="ECO:0000313" key="2">
    <source>
        <dbReference type="Proteomes" id="UP000478740"/>
    </source>
</evidence>
<proteinExistence type="predicted"/>
<dbReference type="Proteomes" id="UP000478740">
    <property type="component" value="Unassembled WGS sequence"/>
</dbReference>
<organism evidence="1 2">
    <name type="scientific">Paracoccus shanxieyensis</name>
    <dbReference type="NCBI Taxonomy" id="2675752"/>
    <lineage>
        <taxon>Bacteria</taxon>
        <taxon>Pseudomonadati</taxon>
        <taxon>Pseudomonadota</taxon>
        <taxon>Alphaproteobacteria</taxon>
        <taxon>Rhodobacterales</taxon>
        <taxon>Paracoccaceae</taxon>
        <taxon>Paracoccus</taxon>
    </lineage>
</organism>
<sequence length="82" mass="9590">MRISITFDQTSDLSPAMRRGIETTVLTPAEAESAEWRSNHLTYRTARPEDEVVSDWEIHGFPRDSFAEITITPWVERRRRRG</sequence>
<dbReference type="AlphaFoldDB" id="A0A6L6IZ49"/>
<reference evidence="1 2" key="1">
    <citation type="submission" date="2019-11" db="EMBL/GenBank/DDBJ databases">
        <authorList>
            <person name="Dong K."/>
        </authorList>
    </citation>
    <scope>NUCLEOTIDE SEQUENCE [LARGE SCALE GENOMIC DNA]</scope>
    <source>
        <strain evidence="1 2">DK608</strain>
    </source>
</reference>
<comment type="caution">
    <text evidence="1">The sequence shown here is derived from an EMBL/GenBank/DDBJ whole genome shotgun (WGS) entry which is preliminary data.</text>
</comment>
<evidence type="ECO:0000313" key="1">
    <source>
        <dbReference type="EMBL" id="MTH65189.1"/>
    </source>
</evidence>
<dbReference type="EMBL" id="WMII01000011">
    <property type="protein sequence ID" value="MTH65189.1"/>
    <property type="molecule type" value="Genomic_DNA"/>
</dbReference>
<dbReference type="RefSeq" id="WP_155045064.1">
    <property type="nucleotide sequence ID" value="NZ_WMIH01000011.1"/>
</dbReference>
<gene>
    <name evidence="1" type="ORF">GL284_13020</name>
</gene>
<name>A0A6L6IZ49_9RHOB</name>
<keyword evidence="2" id="KW-1185">Reference proteome</keyword>